<dbReference type="Gene3D" id="3.40.50.300">
    <property type="entry name" value="P-loop containing nucleotide triphosphate hydrolases"/>
    <property type="match status" value="1"/>
</dbReference>
<sequence>MQYLTEKFRKKLLHLPMDFQRSLMQDITWETRLIGIKGARGAGKTTLLLQRIKTLLDHNHKALYVSMDDLWFADHRLTALADQFAKEGGRYLFIDEVHKYPDWSREIKNIYDDYPELYVIFTGSSLLEILNARADLSRRAVVYEMQGLSFREYLHFSQSQPFPRLTLQDLLSGHETIASEIVQKIRPLAYFKDYLKTGYYPFFKEVPTLYPQRLTEVVNLILEIELPQLRRVDVAWIHKLRQLLLIIAESAPFKPNISALSNKIGINRETLLAYLHHLSECGLTRHLYREGKGISRLQKPDKVYLDNTNLAYTLRPSQPDTGTIRETYFANQLAYQHKLSYPKTGDFLVDGQHLFEIGGPGKPGRQLPDASGFLALDNIEFGYQNRIPLWLFGFLY</sequence>
<protein>
    <submittedName>
        <fullName evidence="2">ATPase AAA</fullName>
    </submittedName>
</protein>
<dbReference type="AlphaFoldDB" id="A0A098S339"/>
<evidence type="ECO:0000259" key="1">
    <source>
        <dbReference type="SMART" id="SM00382"/>
    </source>
</evidence>
<keyword evidence="3" id="KW-1185">Reference proteome</keyword>
<gene>
    <name evidence="2" type="ORF">IX84_20020</name>
</gene>
<name>A0A098S339_9BACT</name>
<organism evidence="2 3">
    <name type="scientific">Phaeodactylibacter xiamenensis</name>
    <dbReference type="NCBI Taxonomy" id="1524460"/>
    <lineage>
        <taxon>Bacteria</taxon>
        <taxon>Pseudomonadati</taxon>
        <taxon>Bacteroidota</taxon>
        <taxon>Saprospiria</taxon>
        <taxon>Saprospirales</taxon>
        <taxon>Haliscomenobacteraceae</taxon>
        <taxon>Phaeodactylibacter</taxon>
    </lineage>
</organism>
<dbReference type="PANTHER" id="PTHR42990">
    <property type="entry name" value="ATPASE"/>
    <property type="match status" value="1"/>
</dbReference>
<evidence type="ECO:0000313" key="2">
    <source>
        <dbReference type="EMBL" id="KGE86754.1"/>
    </source>
</evidence>
<feature type="domain" description="AAA+ ATPase" evidence="1">
    <location>
        <begin position="30"/>
        <end position="144"/>
    </location>
</feature>
<dbReference type="SUPFAM" id="SSF52540">
    <property type="entry name" value="P-loop containing nucleoside triphosphate hydrolases"/>
    <property type="match status" value="1"/>
</dbReference>
<dbReference type="SMART" id="SM00382">
    <property type="entry name" value="AAA"/>
    <property type="match status" value="1"/>
</dbReference>
<dbReference type="Pfam" id="PF13173">
    <property type="entry name" value="AAA_14"/>
    <property type="match status" value="1"/>
</dbReference>
<dbReference type="Proteomes" id="UP000029736">
    <property type="component" value="Unassembled WGS sequence"/>
</dbReference>
<dbReference type="EMBL" id="JPOS01000075">
    <property type="protein sequence ID" value="KGE86754.1"/>
    <property type="molecule type" value="Genomic_DNA"/>
</dbReference>
<evidence type="ECO:0000313" key="3">
    <source>
        <dbReference type="Proteomes" id="UP000029736"/>
    </source>
</evidence>
<dbReference type="PANTHER" id="PTHR42990:SF1">
    <property type="entry name" value="AAA+ ATPASE DOMAIN-CONTAINING PROTEIN"/>
    <property type="match status" value="1"/>
</dbReference>
<dbReference type="STRING" id="1524460.IX84_20020"/>
<reference evidence="2 3" key="1">
    <citation type="journal article" date="2014" name="Int. J. Syst. Evol. Microbiol.">
        <title>Phaeodactylibacter xiamenensis gen. nov., sp. nov., a member of the family Saprospiraceae isolated from the marine alga Phaeodactylum tricornutum.</title>
        <authorList>
            <person name="Chen Z.Jr."/>
            <person name="Lei X."/>
            <person name="Lai Q."/>
            <person name="Li Y."/>
            <person name="Zhang B."/>
            <person name="Zhang J."/>
            <person name="Zhang H."/>
            <person name="Yang L."/>
            <person name="Zheng W."/>
            <person name="Tian Y."/>
            <person name="Yu Z."/>
            <person name="Xu H.Jr."/>
            <person name="Zheng T."/>
        </authorList>
    </citation>
    <scope>NUCLEOTIDE SEQUENCE [LARGE SCALE GENOMIC DNA]</scope>
    <source>
        <strain evidence="2 3">KD52</strain>
    </source>
</reference>
<accession>A0A098S339</accession>
<dbReference type="InterPro" id="IPR041682">
    <property type="entry name" value="AAA_14"/>
</dbReference>
<comment type="caution">
    <text evidence="2">The sequence shown here is derived from an EMBL/GenBank/DDBJ whole genome shotgun (WGS) entry which is preliminary data.</text>
</comment>
<dbReference type="InterPro" id="IPR027417">
    <property type="entry name" value="P-loop_NTPase"/>
</dbReference>
<dbReference type="InterPro" id="IPR003593">
    <property type="entry name" value="AAA+_ATPase"/>
</dbReference>
<dbReference type="OrthoDB" id="9768467at2"/>
<proteinExistence type="predicted"/>
<dbReference type="RefSeq" id="WP_044224318.1">
    <property type="nucleotide sequence ID" value="NZ_JBKAGJ010000064.1"/>
</dbReference>